<sequence>MASELPEYPTVDMEWIVTENPQIILKNVGLGGKRGWNNTKDLEMGVPTASNSSADLHGFKPCSCKMDRKMLFKIVSANL</sequence>
<reference evidence="2" key="1">
    <citation type="journal article" date="2015" name="MBio">
        <title>Genome-resolved metagenomic analysis reveals roles for candidate phyla and other microbial community members in biogeochemical transformations in oil reservoirs.</title>
        <authorList>
            <person name="Hu P."/>
            <person name="Tom L."/>
            <person name="Singh A."/>
            <person name="Thomas B.C."/>
            <person name="Baker B.J."/>
            <person name="Piceno Y.M."/>
            <person name="Andersen G.L."/>
            <person name="Banfield J.F."/>
        </authorList>
    </citation>
    <scope>NUCLEOTIDE SEQUENCE [LARGE SCALE GENOMIC DNA]</scope>
    <source>
        <strain evidence="2">56_747</strain>
    </source>
</reference>
<accession>A0A117MCN2</accession>
<name>A0A117MCN2_9EURY</name>
<protein>
    <submittedName>
        <fullName evidence="2">Uncharacterized protein</fullName>
    </submittedName>
</protein>
<dbReference type="Proteomes" id="UP000053961">
    <property type="component" value="Unassembled WGS sequence"/>
</dbReference>
<organism evidence="2 3">
    <name type="scientific">Methanothrix harundinacea</name>
    <dbReference type="NCBI Taxonomy" id="301375"/>
    <lineage>
        <taxon>Archaea</taxon>
        <taxon>Methanobacteriati</taxon>
        <taxon>Methanobacteriota</taxon>
        <taxon>Stenosarchaea group</taxon>
        <taxon>Methanomicrobia</taxon>
        <taxon>Methanotrichales</taxon>
        <taxon>Methanotrichaceae</taxon>
        <taxon>Methanothrix</taxon>
    </lineage>
</organism>
<dbReference type="EMBL" id="LGFT01000058">
    <property type="protein sequence ID" value="KUK43631.1"/>
    <property type="molecule type" value="Genomic_DNA"/>
</dbReference>
<evidence type="ECO:0000313" key="4">
    <source>
        <dbReference type="Proteomes" id="UP000057043"/>
    </source>
</evidence>
<dbReference type="Proteomes" id="UP000057043">
    <property type="component" value="Unassembled WGS sequence"/>
</dbReference>
<dbReference type="AlphaFoldDB" id="A0A117MCN2"/>
<reference evidence="3 4" key="2">
    <citation type="journal article" date="2015" name="MBio">
        <title>Genome-Resolved Metagenomic Analysis Reveals Roles for Candidate Phyla and Other Microbial Community Members in Biogeochemical Transformations in Oil Reservoirs.</title>
        <authorList>
            <person name="Hu P."/>
            <person name="Tom L."/>
            <person name="Singh A."/>
            <person name="Thomas B.C."/>
            <person name="Baker B.J."/>
            <person name="Piceno Y.M."/>
            <person name="Andersen G.L."/>
            <person name="Banfield J.F."/>
        </authorList>
    </citation>
    <scope>NUCLEOTIDE SEQUENCE [LARGE SCALE GENOMIC DNA]</scope>
    <source>
        <strain evidence="1">57_489</strain>
    </source>
</reference>
<evidence type="ECO:0000313" key="2">
    <source>
        <dbReference type="EMBL" id="KUK96745.1"/>
    </source>
</evidence>
<proteinExistence type="predicted"/>
<evidence type="ECO:0000313" key="3">
    <source>
        <dbReference type="Proteomes" id="UP000053961"/>
    </source>
</evidence>
<dbReference type="PATRIC" id="fig|301375.6.peg.2172"/>
<evidence type="ECO:0000313" key="1">
    <source>
        <dbReference type="EMBL" id="KUK43631.1"/>
    </source>
</evidence>
<comment type="caution">
    <text evidence="2">The sequence shown here is derived from an EMBL/GenBank/DDBJ whole genome shotgun (WGS) entry which is preliminary data.</text>
</comment>
<dbReference type="EMBL" id="LGHB01000008">
    <property type="protein sequence ID" value="KUK96745.1"/>
    <property type="molecule type" value="Genomic_DNA"/>
</dbReference>
<gene>
    <name evidence="1" type="ORF">XD72_1984</name>
    <name evidence="2" type="ORF">XE07_0831</name>
</gene>